<dbReference type="Proteomes" id="UP001228905">
    <property type="component" value="Unassembled WGS sequence"/>
</dbReference>
<accession>A0ABU0IQW6</accession>
<proteinExistence type="predicted"/>
<dbReference type="RefSeq" id="WP_307349056.1">
    <property type="nucleotide sequence ID" value="NZ_JAUSVS010000003.1"/>
</dbReference>
<comment type="caution">
    <text evidence="1">The sequence shown here is derived from an EMBL/GenBank/DDBJ whole genome shotgun (WGS) entry which is preliminary data.</text>
</comment>
<gene>
    <name evidence="1" type="ORF">QO010_002184</name>
</gene>
<name>A0ABU0IQW6_9CAUL</name>
<keyword evidence="2" id="KW-1185">Reference proteome</keyword>
<evidence type="ECO:0000313" key="1">
    <source>
        <dbReference type="EMBL" id="MDQ0464403.1"/>
    </source>
</evidence>
<evidence type="ECO:0000313" key="2">
    <source>
        <dbReference type="Proteomes" id="UP001228905"/>
    </source>
</evidence>
<sequence length="360" mass="37854">MSAAFDILIDGAPASDLTDRLGGLEVEEHADRPGVFSLTLAANTDEAGDLDAVADPRFGPLANVAVVARACDEQNQCIIDGFVLAQSLNLDRSGGEASLRVWGQDASWLMNTTEQAREWVDVTDGSVANSIFGEYGFTPNPGNTDDDSPAHAEAGHSLMQRATDAQFLMNLAKRSGKLCRVFCEDMPGVRTGWFARPKLDGEPAAILIASGPDANIDNLDLSWDVMRPTSVMAHQALFSSTEGAGGETAESGLSPLGDSDLATFAGKPVKAMLTAMVDDGGELTTRAQAVLAEAGWFVRCEGSVTAAALGSILRVGKLVRVDSAGTRFSGSYLVWSVRHSISADTHTMGFTLVRNAVGAS</sequence>
<protein>
    <submittedName>
        <fullName evidence="1">Phage protein D</fullName>
    </submittedName>
</protein>
<reference evidence="1 2" key="1">
    <citation type="submission" date="2023-07" db="EMBL/GenBank/DDBJ databases">
        <title>Genomic Encyclopedia of Type Strains, Phase IV (KMG-IV): sequencing the most valuable type-strain genomes for metagenomic binning, comparative biology and taxonomic classification.</title>
        <authorList>
            <person name="Goeker M."/>
        </authorList>
    </citation>
    <scope>NUCLEOTIDE SEQUENCE [LARGE SCALE GENOMIC DNA]</scope>
    <source>
        <strain evidence="1 2">DSM 18695</strain>
    </source>
</reference>
<organism evidence="1 2">
    <name type="scientific">Caulobacter ginsengisoli</name>
    <dbReference type="NCBI Taxonomy" id="400775"/>
    <lineage>
        <taxon>Bacteria</taxon>
        <taxon>Pseudomonadati</taxon>
        <taxon>Pseudomonadota</taxon>
        <taxon>Alphaproteobacteria</taxon>
        <taxon>Caulobacterales</taxon>
        <taxon>Caulobacteraceae</taxon>
        <taxon>Caulobacter</taxon>
    </lineage>
</organism>
<dbReference type="SUPFAM" id="SSF69279">
    <property type="entry name" value="Phage tail proteins"/>
    <property type="match status" value="1"/>
</dbReference>
<dbReference type="EMBL" id="JAUSVS010000003">
    <property type="protein sequence ID" value="MDQ0464403.1"/>
    <property type="molecule type" value="Genomic_DNA"/>
</dbReference>